<comment type="caution">
    <text evidence="1">The sequence shown here is derived from an EMBL/GenBank/DDBJ whole genome shotgun (WGS) entry which is preliminary data.</text>
</comment>
<proteinExistence type="predicted"/>
<protein>
    <submittedName>
        <fullName evidence="1">Uncharacterized protein</fullName>
    </submittedName>
</protein>
<accession>A0A5B7IIW6</accession>
<sequence>MKVTVRIGLEIVSVIKEESGGADELPGEGYGPALRVWDIAIGGRGYGGGLSEYVPVIRSTHGHWRH</sequence>
<keyword evidence="2" id="KW-1185">Reference proteome</keyword>
<reference evidence="1 2" key="1">
    <citation type="submission" date="2019-05" db="EMBL/GenBank/DDBJ databases">
        <title>Another draft genome of Portunus trituberculatus and its Hox gene families provides insights of decapod evolution.</title>
        <authorList>
            <person name="Jeong J.-H."/>
            <person name="Song I."/>
            <person name="Kim S."/>
            <person name="Choi T."/>
            <person name="Kim D."/>
            <person name="Ryu S."/>
            <person name="Kim W."/>
        </authorList>
    </citation>
    <scope>NUCLEOTIDE SEQUENCE [LARGE SCALE GENOMIC DNA]</scope>
    <source>
        <tissue evidence="1">Muscle</tissue>
    </source>
</reference>
<dbReference type="EMBL" id="VSRR010057065">
    <property type="protein sequence ID" value="MPC81477.1"/>
    <property type="molecule type" value="Genomic_DNA"/>
</dbReference>
<evidence type="ECO:0000313" key="2">
    <source>
        <dbReference type="Proteomes" id="UP000324222"/>
    </source>
</evidence>
<evidence type="ECO:0000313" key="1">
    <source>
        <dbReference type="EMBL" id="MPC81477.1"/>
    </source>
</evidence>
<dbReference type="Proteomes" id="UP000324222">
    <property type="component" value="Unassembled WGS sequence"/>
</dbReference>
<name>A0A5B7IIW6_PORTR</name>
<organism evidence="1 2">
    <name type="scientific">Portunus trituberculatus</name>
    <name type="common">Swimming crab</name>
    <name type="synonym">Neptunus trituberculatus</name>
    <dbReference type="NCBI Taxonomy" id="210409"/>
    <lineage>
        <taxon>Eukaryota</taxon>
        <taxon>Metazoa</taxon>
        <taxon>Ecdysozoa</taxon>
        <taxon>Arthropoda</taxon>
        <taxon>Crustacea</taxon>
        <taxon>Multicrustacea</taxon>
        <taxon>Malacostraca</taxon>
        <taxon>Eumalacostraca</taxon>
        <taxon>Eucarida</taxon>
        <taxon>Decapoda</taxon>
        <taxon>Pleocyemata</taxon>
        <taxon>Brachyura</taxon>
        <taxon>Eubrachyura</taxon>
        <taxon>Portunoidea</taxon>
        <taxon>Portunidae</taxon>
        <taxon>Portuninae</taxon>
        <taxon>Portunus</taxon>
    </lineage>
</organism>
<dbReference type="AlphaFoldDB" id="A0A5B7IIW6"/>
<gene>
    <name evidence="1" type="ORF">E2C01_076094</name>
</gene>